<protein>
    <submittedName>
        <fullName evidence="1">Hyphothetical protein</fullName>
    </submittedName>
</protein>
<dbReference type="EMBL" id="KF550303">
    <property type="protein sequence ID" value="AGZ17627.1"/>
    <property type="molecule type" value="Genomic_DNA"/>
</dbReference>
<keyword evidence="2" id="KW-1185">Reference proteome</keyword>
<dbReference type="KEGG" id="vg:17776403"/>
<dbReference type="Proteomes" id="UP000018620">
    <property type="component" value="Segment"/>
</dbReference>
<gene>
    <name evidence="1" type="ORF">4MG_153</name>
</gene>
<sequence>MKVTAFLKYDLYPYYIVLEGELQENFDVKTSCGTYSHTKVLRVKPFSEYDLHSKIHRDIKQQHDRCLRKLKVDLLKQNGIDFINTENF</sequence>
<evidence type="ECO:0000313" key="1">
    <source>
        <dbReference type="EMBL" id="AGZ17627.1"/>
    </source>
</evidence>
<accession>V5KT09</accession>
<evidence type="ECO:0000313" key="2">
    <source>
        <dbReference type="Proteomes" id="UP000018620"/>
    </source>
</evidence>
<reference evidence="1 2" key="1">
    <citation type="journal article" date="2014" name="Arch. Virol.">
        <title>Complete genome sequence of enterobacteria phage 4MG, a new member of the subgroup "PVP-SE1-like phage" of the "rV5-like viruses".</title>
        <authorList>
            <person name="Kim M."/>
            <person name="Heu S."/>
            <person name="Ryu S."/>
        </authorList>
    </citation>
    <scope>NUCLEOTIDE SEQUENCE [LARGE SCALE GENOMIC DNA]</scope>
</reference>
<proteinExistence type="predicted"/>
<dbReference type="OrthoDB" id="27636at10239"/>
<organism evidence="1 2">
    <name type="scientific">Escherichia phage 4MG</name>
    <dbReference type="NCBI Taxonomy" id="1391428"/>
    <lineage>
        <taxon>Viruses</taxon>
        <taxon>Duplodnaviria</taxon>
        <taxon>Heunggongvirae</taxon>
        <taxon>Uroviricota</taxon>
        <taxon>Caudoviricetes</taxon>
        <taxon>Vequintavirinae</taxon>
        <taxon>Seunavirus</taxon>
        <taxon>Seunavirus 4MG</taxon>
    </lineage>
</organism>
<dbReference type="RefSeq" id="YP_008857369.1">
    <property type="nucleotide sequence ID" value="NC_022968.1"/>
</dbReference>
<name>V5KT09_9CAUD</name>